<dbReference type="InterPro" id="IPR036691">
    <property type="entry name" value="Endo/exonu/phosph_ase_sf"/>
</dbReference>
<dbReference type="Gene3D" id="3.30.420.10">
    <property type="entry name" value="Ribonuclease H-like superfamily/Ribonuclease H"/>
    <property type="match status" value="1"/>
</dbReference>
<organism evidence="3 4">
    <name type="scientific">Trifolium subterraneum</name>
    <name type="common">Subterranean clover</name>
    <dbReference type="NCBI Taxonomy" id="3900"/>
    <lineage>
        <taxon>Eukaryota</taxon>
        <taxon>Viridiplantae</taxon>
        <taxon>Streptophyta</taxon>
        <taxon>Embryophyta</taxon>
        <taxon>Tracheophyta</taxon>
        <taxon>Spermatophyta</taxon>
        <taxon>Magnoliopsida</taxon>
        <taxon>eudicotyledons</taxon>
        <taxon>Gunneridae</taxon>
        <taxon>Pentapetalae</taxon>
        <taxon>rosids</taxon>
        <taxon>fabids</taxon>
        <taxon>Fabales</taxon>
        <taxon>Fabaceae</taxon>
        <taxon>Papilionoideae</taxon>
        <taxon>50 kb inversion clade</taxon>
        <taxon>NPAAA clade</taxon>
        <taxon>Hologalegina</taxon>
        <taxon>IRL clade</taxon>
        <taxon>Trifolieae</taxon>
        <taxon>Trifolium</taxon>
    </lineage>
</organism>
<sequence length="1613" mass="183148">MEPFNIPWKFLDLSSESPKNTIEPNKSIIEPIINEPSKPQKTFAQAVNNLCDIPLSQLPQPVEKGERLAIEIPEVFYQVGLEACKHNLHGRMLWPKGSTPLSVAALKEKLSLLWKDLSKWGVISLGKGFYEFTFSSLEDVRRVRTSPSWNLNPGFLKLFAWSRDFNPKLQNNTSVQVWVRIYGLAQEYWQKNILFTIASSVGTPICMDTATAKPLHERTFDFCTNCRTIGHHVDICKRWNKEEEGKTNQEHNPKKKPQPNTKPVFVQVSDGRKQQDNHNEAPFVENEVINVEDTGEKESSLVLEVVHVTNGEVQQDPINPPTNQIESGVNEDMALSPKASLHQQDLQLEKELNQHLDLTTTESDSASSSFVNNTIDQPLLEDGVSPLVKLNIPERVTKDMNFLEQSWVNMVEAEQDADQETQNIVEDSARSLNIQGDGFQVVLSKTQKQKQKRKHQSSRDSYATRAKKTIQPLLFSAIYASTNYINRRRLWNSLNLLHAQHALPWCFIGDFNVILGAHEHRGRFSPARTPMLEFQNWTDTFNLIHLPTRGAEFTWNNGRGGSRHTEKRLDRAICNQAWLDLCSVSSVSTLIKQKSDHFPLLLEAQVTSVQIVSQFKFMKMWSLHPDCQRIVKESWQNNVLGCPMFILTKKLKLLKEKLKSWNKECFGNVHNLVTDSEQKLHEIQSLIQQNGHSDILLQEERNASKLYEETLNMQEDSLLAEEVIPNLVTNEINDLMTVLPSLDELYWDIVKTDLFNAVLEFFSSSWIFPGFNSNIIALLPKTPEASSIDQNRPIAMANFKFKVISKILADRLASIMPSLVSEEQKGFIHDRNIKDCLCIASEAANLLHNKSFGGNLAPKIDITKAFDTLDWSFLLKVLKSFGFNEIFCNWIHVILQSAFLSVSINGKSYGYFNCTRGVRQGDPLSPLIFCLAEDVLSRHITKLVSDGKLNLIKGTRHVHVPSHSFYADDLMIFCKGNLAGLRELKTLFSRYAADSGQLVNTAKSTIFSGSITPRRLALIVQLLNFSIGVLPFNYLGVPIFKGKPRVCHLQPIADKIKLKLSSWKASLLSIAGRVQLVRSVVHSMLMPLAQGGVNLRSFSKLNKATNLKLCWTMLSSHQSWATLLKARVFRSKNVIHHHIFSSLWSSIKEEFGVIKDNSAWILGDGEDINFWNDNWCGTPLAEFFNIPLHVRPLLTSTVSDYLVDGQWSIPEQLSHAFPQLCNTLNQVTIPLEHAPDQLLWKHTDSGDLSLKDAYGFKMQNFDELHWATIIWNTDIPPSKSFLVWRLMHNKVPTDENLMVRGCNMPSMCSICKCHVESTFHIFFECSFATRTWSWFAGILNVVLQLNSMDDIWKLCDDHWSPQCKVTITAAVIFLINTLWFVRNQARFHDNLISWDSAIALIIASTSITGNHTSNSSSNSLRDFSVWKCFKVEIHPSKPVVLKEICWQPPVLNWLKCNIDGASIGNPGLASCAGVFRDASADFVLGFAEPLGVATSFFAELCGAMRAIEIAYHNHWQNIWVETDSTLVITAFQKQNHIVPWSLRNRWKNTLYMARTLNLILTHIFREGNQVADILANHGLNLDSLMYWHTPPLFIIDSLAMNKSGFRSFRVCHG</sequence>
<dbReference type="Pfam" id="PF00078">
    <property type="entry name" value="RVT_1"/>
    <property type="match status" value="1"/>
</dbReference>
<dbReference type="InterPro" id="IPR012337">
    <property type="entry name" value="RNaseH-like_sf"/>
</dbReference>
<dbReference type="CDD" id="cd01650">
    <property type="entry name" value="RT_nLTR_like"/>
    <property type="match status" value="1"/>
</dbReference>
<evidence type="ECO:0000313" key="4">
    <source>
        <dbReference type="Proteomes" id="UP000242715"/>
    </source>
</evidence>
<dbReference type="OrthoDB" id="1430711at2759"/>
<reference evidence="4" key="1">
    <citation type="journal article" date="2017" name="Front. Plant Sci.">
        <title>Climate Clever Clovers: New Paradigm to Reduce the Environmental Footprint of Ruminants by Breeding Low Methanogenic Forages Utilizing Haplotype Variation.</title>
        <authorList>
            <person name="Kaur P."/>
            <person name="Appels R."/>
            <person name="Bayer P.E."/>
            <person name="Keeble-Gagnere G."/>
            <person name="Wang J."/>
            <person name="Hirakawa H."/>
            <person name="Shirasawa K."/>
            <person name="Vercoe P."/>
            <person name="Stefanova K."/>
            <person name="Durmic Z."/>
            <person name="Nichols P."/>
            <person name="Revell C."/>
            <person name="Isobe S.N."/>
            <person name="Edwards D."/>
            <person name="Erskine W."/>
        </authorList>
    </citation>
    <scope>NUCLEOTIDE SEQUENCE [LARGE SCALE GENOMIC DNA]</scope>
    <source>
        <strain evidence="4">cv. Daliak</strain>
    </source>
</reference>
<evidence type="ECO:0000313" key="3">
    <source>
        <dbReference type="EMBL" id="GAU31405.1"/>
    </source>
</evidence>
<dbReference type="InterPro" id="IPR025558">
    <property type="entry name" value="DUF4283"/>
</dbReference>
<dbReference type="InterPro" id="IPR000477">
    <property type="entry name" value="RT_dom"/>
</dbReference>
<accession>A0A2Z6N675</accession>
<feature type="domain" description="Reverse transcriptase" evidence="2">
    <location>
        <begin position="760"/>
        <end position="1039"/>
    </location>
</feature>
<evidence type="ECO:0000256" key="1">
    <source>
        <dbReference type="SAM" id="MobiDB-lite"/>
    </source>
</evidence>
<evidence type="ECO:0000259" key="2">
    <source>
        <dbReference type="PROSITE" id="PS50878"/>
    </source>
</evidence>
<dbReference type="PROSITE" id="PS50878">
    <property type="entry name" value="RT_POL"/>
    <property type="match status" value="1"/>
</dbReference>
<feature type="region of interest" description="Disordered" evidence="1">
    <location>
        <begin position="445"/>
        <end position="464"/>
    </location>
</feature>
<dbReference type="CDD" id="cd06222">
    <property type="entry name" value="RNase_H_like"/>
    <property type="match status" value="1"/>
</dbReference>
<feature type="region of interest" description="Disordered" evidence="1">
    <location>
        <begin position="243"/>
        <end position="263"/>
    </location>
</feature>
<dbReference type="SUPFAM" id="SSF53098">
    <property type="entry name" value="Ribonuclease H-like"/>
    <property type="match status" value="1"/>
</dbReference>
<dbReference type="GO" id="GO:0003676">
    <property type="term" value="F:nucleic acid binding"/>
    <property type="evidence" value="ECO:0007669"/>
    <property type="project" value="InterPro"/>
</dbReference>
<gene>
    <name evidence="3" type="ORF">TSUD_370540</name>
</gene>
<dbReference type="PANTHER" id="PTHR33116:SF80">
    <property type="entry name" value="REVERSE TRANSCRIPTASE ZINC-BINDING DOMAIN-CONTAINING PROTEIN"/>
    <property type="match status" value="1"/>
</dbReference>
<dbReference type="Pfam" id="PF13966">
    <property type="entry name" value="zf-RVT"/>
    <property type="match status" value="1"/>
</dbReference>
<dbReference type="InterPro" id="IPR043502">
    <property type="entry name" value="DNA/RNA_pol_sf"/>
</dbReference>
<dbReference type="InterPro" id="IPR002156">
    <property type="entry name" value="RNaseH_domain"/>
</dbReference>
<dbReference type="Gene3D" id="3.60.10.10">
    <property type="entry name" value="Endonuclease/exonuclease/phosphatase"/>
    <property type="match status" value="1"/>
</dbReference>
<dbReference type="GO" id="GO:0004523">
    <property type="term" value="F:RNA-DNA hybrid ribonuclease activity"/>
    <property type="evidence" value="ECO:0007669"/>
    <property type="project" value="InterPro"/>
</dbReference>
<keyword evidence="4" id="KW-1185">Reference proteome</keyword>
<proteinExistence type="predicted"/>
<dbReference type="SUPFAM" id="SSF56219">
    <property type="entry name" value="DNase I-like"/>
    <property type="match status" value="1"/>
</dbReference>
<dbReference type="Pfam" id="PF13456">
    <property type="entry name" value="RVT_3"/>
    <property type="match status" value="1"/>
</dbReference>
<name>A0A2Z6N675_TRISU</name>
<dbReference type="PANTHER" id="PTHR33116">
    <property type="entry name" value="REVERSE TRANSCRIPTASE ZINC-BINDING DOMAIN-CONTAINING PROTEIN-RELATED-RELATED"/>
    <property type="match status" value="1"/>
</dbReference>
<dbReference type="SUPFAM" id="SSF56672">
    <property type="entry name" value="DNA/RNA polymerases"/>
    <property type="match status" value="1"/>
</dbReference>
<dbReference type="InterPro" id="IPR044730">
    <property type="entry name" value="RNase_H-like_dom_plant"/>
</dbReference>
<feature type="compositionally biased region" description="Basic and acidic residues" evidence="1">
    <location>
        <begin position="243"/>
        <end position="252"/>
    </location>
</feature>
<dbReference type="Pfam" id="PF14111">
    <property type="entry name" value="DUF4283"/>
    <property type="match status" value="1"/>
</dbReference>
<dbReference type="InterPro" id="IPR026960">
    <property type="entry name" value="RVT-Znf"/>
</dbReference>
<dbReference type="EMBL" id="DF973454">
    <property type="protein sequence ID" value="GAU31405.1"/>
    <property type="molecule type" value="Genomic_DNA"/>
</dbReference>
<dbReference type="Proteomes" id="UP000242715">
    <property type="component" value="Unassembled WGS sequence"/>
</dbReference>
<feature type="compositionally biased region" description="Basic residues" evidence="1">
    <location>
        <begin position="447"/>
        <end position="456"/>
    </location>
</feature>
<protein>
    <recommendedName>
        <fullName evidence="2">Reverse transcriptase domain-containing protein</fullName>
    </recommendedName>
</protein>
<dbReference type="InterPro" id="IPR036397">
    <property type="entry name" value="RNaseH_sf"/>
</dbReference>